<proteinExistence type="predicted"/>
<dbReference type="Proteomes" id="UP001642409">
    <property type="component" value="Unassembled WGS sequence"/>
</dbReference>
<dbReference type="EMBL" id="CAXDID020000575">
    <property type="protein sequence ID" value="CAL6104002.1"/>
    <property type="molecule type" value="Genomic_DNA"/>
</dbReference>
<evidence type="ECO:0000313" key="1">
    <source>
        <dbReference type="EMBL" id="CAI9947938.1"/>
    </source>
</evidence>
<protein>
    <submittedName>
        <fullName evidence="2">Hypothetical_protein</fullName>
    </submittedName>
</protein>
<comment type="caution">
    <text evidence="1">The sequence shown here is derived from an EMBL/GenBank/DDBJ whole genome shotgun (WGS) entry which is preliminary data.</text>
</comment>
<keyword evidence="3" id="KW-1185">Reference proteome</keyword>
<accession>A0AA86US27</accession>
<reference evidence="2 3" key="2">
    <citation type="submission" date="2024-07" db="EMBL/GenBank/DDBJ databases">
        <authorList>
            <person name="Akdeniz Z."/>
        </authorList>
    </citation>
    <scope>NUCLEOTIDE SEQUENCE [LARGE SCALE GENOMIC DNA]</scope>
</reference>
<sequence>MSTLYCPLQEWPNFEASNPITSYNQQNTQNNIFSDIQMLMSETEQTIQQFQLLTNSDSMHSSNNQPVSKLTIRVHKVSQKITSSQKVEGRNHPLLQKQRPTSRNEIVHLNDKLKQHTTIIATRMRV</sequence>
<dbReference type="AlphaFoldDB" id="A0AA86US27"/>
<evidence type="ECO:0000313" key="2">
    <source>
        <dbReference type="EMBL" id="CAL6104002.1"/>
    </source>
</evidence>
<dbReference type="EMBL" id="CATOUU010000783">
    <property type="protein sequence ID" value="CAI9947938.1"/>
    <property type="molecule type" value="Genomic_DNA"/>
</dbReference>
<gene>
    <name evidence="1" type="ORF">HINF_LOCUS35583</name>
    <name evidence="2" type="ORF">HINF_LOCUS72489</name>
</gene>
<reference evidence="1" key="1">
    <citation type="submission" date="2023-06" db="EMBL/GenBank/DDBJ databases">
        <authorList>
            <person name="Kurt Z."/>
        </authorList>
    </citation>
    <scope>NUCLEOTIDE SEQUENCE</scope>
</reference>
<name>A0AA86US27_9EUKA</name>
<evidence type="ECO:0000313" key="3">
    <source>
        <dbReference type="Proteomes" id="UP001642409"/>
    </source>
</evidence>
<organism evidence="1">
    <name type="scientific">Hexamita inflata</name>
    <dbReference type="NCBI Taxonomy" id="28002"/>
    <lineage>
        <taxon>Eukaryota</taxon>
        <taxon>Metamonada</taxon>
        <taxon>Diplomonadida</taxon>
        <taxon>Hexamitidae</taxon>
        <taxon>Hexamitinae</taxon>
        <taxon>Hexamita</taxon>
    </lineage>
</organism>